<feature type="signal peptide" evidence="2">
    <location>
        <begin position="1"/>
        <end position="22"/>
    </location>
</feature>
<keyword evidence="2" id="KW-0732">Signal</keyword>
<feature type="region of interest" description="Disordered" evidence="1">
    <location>
        <begin position="25"/>
        <end position="45"/>
    </location>
</feature>
<dbReference type="AlphaFoldDB" id="D2A2N5"/>
<evidence type="ECO:0000313" key="4">
    <source>
        <dbReference type="Proteomes" id="UP000007266"/>
    </source>
</evidence>
<accession>D2A2N5</accession>
<dbReference type="HOGENOM" id="CLU_1031828_0_0_1"/>
<gene>
    <name evidence="3" type="primary">AUGUSTUS-3.0.2_08482</name>
    <name evidence="3" type="ORF">TcasGA2_TC008482</name>
</gene>
<keyword evidence="4" id="KW-1185">Reference proteome</keyword>
<name>D2A2N5_TRICA</name>
<feature type="compositionally biased region" description="Low complexity" evidence="1">
    <location>
        <begin position="36"/>
        <end position="45"/>
    </location>
</feature>
<proteinExistence type="predicted"/>
<dbReference type="InParanoid" id="D2A2N5"/>
<dbReference type="Proteomes" id="UP000007266">
    <property type="component" value="Linkage group 4"/>
</dbReference>
<dbReference type="EMBL" id="KQ971338">
    <property type="protein sequence ID" value="EFA02749.1"/>
    <property type="molecule type" value="Genomic_DNA"/>
</dbReference>
<feature type="chain" id="PRO_5003028743" evidence="2">
    <location>
        <begin position="23"/>
        <end position="270"/>
    </location>
</feature>
<reference evidence="3 4" key="2">
    <citation type="journal article" date="2010" name="Nucleic Acids Res.">
        <title>BeetleBase in 2010: revisions to provide comprehensive genomic information for Tribolium castaneum.</title>
        <authorList>
            <person name="Kim H.S."/>
            <person name="Murphy T."/>
            <person name="Xia J."/>
            <person name="Caragea D."/>
            <person name="Park Y."/>
            <person name="Beeman R.W."/>
            <person name="Lorenzen M.D."/>
            <person name="Butcher S."/>
            <person name="Manak J.R."/>
            <person name="Brown S.J."/>
        </authorList>
    </citation>
    <scope>GENOME REANNOTATION</scope>
    <source>
        <strain evidence="3 4">Georgia GA2</strain>
    </source>
</reference>
<protein>
    <submittedName>
        <fullName evidence="3">Uncharacterized protein</fullName>
    </submittedName>
</protein>
<organism evidence="3 4">
    <name type="scientific">Tribolium castaneum</name>
    <name type="common">Red flour beetle</name>
    <dbReference type="NCBI Taxonomy" id="7070"/>
    <lineage>
        <taxon>Eukaryota</taxon>
        <taxon>Metazoa</taxon>
        <taxon>Ecdysozoa</taxon>
        <taxon>Arthropoda</taxon>
        <taxon>Hexapoda</taxon>
        <taxon>Insecta</taxon>
        <taxon>Pterygota</taxon>
        <taxon>Neoptera</taxon>
        <taxon>Endopterygota</taxon>
        <taxon>Coleoptera</taxon>
        <taxon>Polyphaga</taxon>
        <taxon>Cucujiformia</taxon>
        <taxon>Tenebrionidae</taxon>
        <taxon>Tenebrionidae incertae sedis</taxon>
        <taxon>Tribolium</taxon>
    </lineage>
</organism>
<evidence type="ECO:0000256" key="1">
    <source>
        <dbReference type="SAM" id="MobiDB-lite"/>
    </source>
</evidence>
<feature type="compositionally biased region" description="Polar residues" evidence="1">
    <location>
        <begin position="25"/>
        <end position="35"/>
    </location>
</feature>
<evidence type="ECO:0000256" key="2">
    <source>
        <dbReference type="SAM" id="SignalP"/>
    </source>
</evidence>
<reference evidence="3 4" key="1">
    <citation type="journal article" date="2008" name="Nature">
        <title>The genome of the model beetle and pest Tribolium castaneum.</title>
        <authorList>
            <consortium name="Tribolium Genome Sequencing Consortium"/>
            <person name="Richards S."/>
            <person name="Gibbs R.A."/>
            <person name="Weinstock G.M."/>
            <person name="Brown S.J."/>
            <person name="Denell R."/>
            <person name="Beeman R.W."/>
            <person name="Gibbs R."/>
            <person name="Beeman R.W."/>
            <person name="Brown S.J."/>
            <person name="Bucher G."/>
            <person name="Friedrich M."/>
            <person name="Grimmelikhuijzen C.J."/>
            <person name="Klingler M."/>
            <person name="Lorenzen M."/>
            <person name="Richards S."/>
            <person name="Roth S."/>
            <person name="Schroder R."/>
            <person name="Tautz D."/>
            <person name="Zdobnov E.M."/>
            <person name="Muzny D."/>
            <person name="Gibbs R.A."/>
            <person name="Weinstock G.M."/>
            <person name="Attaway T."/>
            <person name="Bell S."/>
            <person name="Buhay C.J."/>
            <person name="Chandrabose M.N."/>
            <person name="Chavez D."/>
            <person name="Clerk-Blankenburg K.P."/>
            <person name="Cree A."/>
            <person name="Dao M."/>
            <person name="Davis C."/>
            <person name="Chacko J."/>
            <person name="Dinh H."/>
            <person name="Dugan-Rocha S."/>
            <person name="Fowler G."/>
            <person name="Garner T.T."/>
            <person name="Garnes J."/>
            <person name="Gnirke A."/>
            <person name="Hawes A."/>
            <person name="Hernandez J."/>
            <person name="Hines S."/>
            <person name="Holder M."/>
            <person name="Hume J."/>
            <person name="Jhangiani S.N."/>
            <person name="Joshi V."/>
            <person name="Khan Z.M."/>
            <person name="Jackson L."/>
            <person name="Kovar C."/>
            <person name="Kowis A."/>
            <person name="Lee S."/>
            <person name="Lewis L.R."/>
            <person name="Margolis J."/>
            <person name="Morgan M."/>
            <person name="Nazareth L.V."/>
            <person name="Nguyen N."/>
            <person name="Okwuonu G."/>
            <person name="Parker D."/>
            <person name="Richards S."/>
            <person name="Ruiz S.J."/>
            <person name="Santibanez J."/>
            <person name="Savard J."/>
            <person name="Scherer S.E."/>
            <person name="Schneider B."/>
            <person name="Sodergren E."/>
            <person name="Tautz D."/>
            <person name="Vattahil S."/>
            <person name="Villasana D."/>
            <person name="White C.S."/>
            <person name="Wright R."/>
            <person name="Park Y."/>
            <person name="Beeman R.W."/>
            <person name="Lord J."/>
            <person name="Oppert B."/>
            <person name="Lorenzen M."/>
            <person name="Brown S."/>
            <person name="Wang L."/>
            <person name="Savard J."/>
            <person name="Tautz D."/>
            <person name="Richards S."/>
            <person name="Weinstock G."/>
            <person name="Gibbs R.A."/>
            <person name="Liu Y."/>
            <person name="Worley K."/>
            <person name="Weinstock G."/>
            <person name="Elsik C.G."/>
            <person name="Reese J.T."/>
            <person name="Elhaik E."/>
            <person name="Landan G."/>
            <person name="Graur D."/>
            <person name="Arensburger P."/>
            <person name="Atkinson P."/>
            <person name="Beeman R.W."/>
            <person name="Beidler J."/>
            <person name="Brown S.J."/>
            <person name="Demuth J.P."/>
            <person name="Drury D.W."/>
            <person name="Du Y.Z."/>
            <person name="Fujiwara H."/>
            <person name="Lorenzen M."/>
            <person name="Maselli V."/>
            <person name="Osanai M."/>
            <person name="Park Y."/>
            <person name="Robertson H.M."/>
            <person name="Tu Z."/>
            <person name="Wang J.J."/>
            <person name="Wang S."/>
            <person name="Richards S."/>
            <person name="Song H."/>
            <person name="Zhang L."/>
            <person name="Sodergren E."/>
            <person name="Werner D."/>
            <person name="Stanke M."/>
            <person name="Morgenstern B."/>
            <person name="Solovyev V."/>
            <person name="Kosarev P."/>
            <person name="Brown G."/>
            <person name="Chen H.C."/>
            <person name="Ermolaeva O."/>
            <person name="Hlavina W."/>
            <person name="Kapustin Y."/>
            <person name="Kiryutin B."/>
            <person name="Kitts P."/>
            <person name="Maglott D."/>
            <person name="Pruitt K."/>
            <person name="Sapojnikov V."/>
            <person name="Souvorov A."/>
            <person name="Mackey A.J."/>
            <person name="Waterhouse R.M."/>
            <person name="Wyder S."/>
            <person name="Zdobnov E.M."/>
            <person name="Zdobnov E.M."/>
            <person name="Wyder S."/>
            <person name="Kriventseva E.V."/>
            <person name="Kadowaki T."/>
            <person name="Bork P."/>
            <person name="Aranda M."/>
            <person name="Bao R."/>
            <person name="Beermann A."/>
            <person name="Berns N."/>
            <person name="Bolognesi R."/>
            <person name="Bonneton F."/>
            <person name="Bopp D."/>
            <person name="Brown S.J."/>
            <person name="Bucher G."/>
            <person name="Butts T."/>
            <person name="Chaumot A."/>
            <person name="Denell R.E."/>
            <person name="Ferrier D.E."/>
            <person name="Friedrich M."/>
            <person name="Gordon C.M."/>
            <person name="Jindra M."/>
            <person name="Klingler M."/>
            <person name="Lan Q."/>
            <person name="Lattorff H.M."/>
            <person name="Laudet V."/>
            <person name="von Levetsow C."/>
            <person name="Liu Z."/>
            <person name="Lutz R."/>
            <person name="Lynch J.A."/>
            <person name="da Fonseca R.N."/>
            <person name="Posnien N."/>
            <person name="Reuter R."/>
            <person name="Roth S."/>
            <person name="Savard J."/>
            <person name="Schinko J.B."/>
            <person name="Schmitt C."/>
            <person name="Schoppmeier M."/>
            <person name="Schroder R."/>
            <person name="Shippy T.D."/>
            <person name="Simonnet F."/>
            <person name="Marques-Souza H."/>
            <person name="Tautz D."/>
            <person name="Tomoyasu Y."/>
            <person name="Trauner J."/>
            <person name="Van der Zee M."/>
            <person name="Vervoort M."/>
            <person name="Wittkopp N."/>
            <person name="Wimmer E.A."/>
            <person name="Yang X."/>
            <person name="Jones A.K."/>
            <person name="Sattelle D.B."/>
            <person name="Ebert P.R."/>
            <person name="Nelson D."/>
            <person name="Scott J.G."/>
            <person name="Beeman R.W."/>
            <person name="Muthukrishnan S."/>
            <person name="Kramer K.J."/>
            <person name="Arakane Y."/>
            <person name="Beeman R.W."/>
            <person name="Zhu Q."/>
            <person name="Hogenkamp D."/>
            <person name="Dixit R."/>
            <person name="Oppert B."/>
            <person name="Jiang H."/>
            <person name="Zou Z."/>
            <person name="Marshall J."/>
            <person name="Elpidina E."/>
            <person name="Vinokurov K."/>
            <person name="Oppert C."/>
            <person name="Zou Z."/>
            <person name="Evans J."/>
            <person name="Lu Z."/>
            <person name="Zhao P."/>
            <person name="Sumathipala N."/>
            <person name="Altincicek B."/>
            <person name="Vilcinskas A."/>
            <person name="Williams M."/>
            <person name="Hultmark D."/>
            <person name="Hetru C."/>
            <person name="Jiang H."/>
            <person name="Grimmelikhuijzen C.J."/>
            <person name="Hauser F."/>
            <person name="Cazzamali G."/>
            <person name="Williamson M."/>
            <person name="Park Y."/>
            <person name="Li B."/>
            <person name="Tanaka Y."/>
            <person name="Predel R."/>
            <person name="Neupert S."/>
            <person name="Schachtner J."/>
            <person name="Verleyen P."/>
            <person name="Raible F."/>
            <person name="Bork P."/>
            <person name="Friedrich M."/>
            <person name="Walden K.K."/>
            <person name="Robertson H.M."/>
            <person name="Angeli S."/>
            <person name="Foret S."/>
            <person name="Bucher G."/>
            <person name="Schuetz S."/>
            <person name="Maleszka R."/>
            <person name="Wimmer E.A."/>
            <person name="Beeman R.W."/>
            <person name="Lorenzen M."/>
            <person name="Tomoyasu Y."/>
            <person name="Miller S.C."/>
            <person name="Grossmann D."/>
            <person name="Bucher G."/>
        </authorList>
    </citation>
    <scope>NUCLEOTIDE SEQUENCE [LARGE SCALE GENOMIC DNA]</scope>
    <source>
        <strain evidence="3 4">Georgia GA2</strain>
    </source>
</reference>
<evidence type="ECO:0000313" key="3">
    <source>
        <dbReference type="EMBL" id="EFA02749.1"/>
    </source>
</evidence>
<dbReference type="PhylomeDB" id="D2A2N5"/>
<sequence>MKVTYVILVHFVFVLKCDLGDSDNSTTTEPTFENSTDTVPETTTTTITETTPDSNFGTRGFYGGSYYNPKACNPQNIHYVHGTYQPPIRDYYRVQKYFRDDGSDETFDYYLGYGMSKMTNNDFQYRDFHYYYHDINRTISDNETILSDHVNDCHPNATFLCPENTETVCLRNGTIYCMSKISVVVPCDNITCIQTTVPCVRACINVAFNFETLLLPCLANIVIEDVYEDGKGMSLSRVGGTFVLVPALTRIERTYCVVVVLDPEPKEEEL</sequence>
<dbReference type="STRING" id="7070.D2A2N5"/>